<dbReference type="InterPro" id="IPR042099">
    <property type="entry name" value="ANL_N_sf"/>
</dbReference>
<dbReference type="InterPro" id="IPR045851">
    <property type="entry name" value="AMP-bd_C_sf"/>
</dbReference>
<reference evidence="4" key="1">
    <citation type="journal article" date="2019" name="Int. J. Syst. Evol. Microbiol.">
        <title>The Global Catalogue of Microorganisms (GCM) 10K type strain sequencing project: providing services to taxonomists for standard genome sequencing and annotation.</title>
        <authorList>
            <consortium name="The Broad Institute Genomics Platform"/>
            <consortium name="The Broad Institute Genome Sequencing Center for Infectious Disease"/>
            <person name="Wu L."/>
            <person name="Ma J."/>
        </authorList>
    </citation>
    <scope>NUCLEOTIDE SEQUENCE [LARGE SCALE GENOMIC DNA]</scope>
    <source>
        <strain evidence="4">JCM 18324</strain>
    </source>
</reference>
<dbReference type="PANTHER" id="PTHR45527:SF1">
    <property type="entry name" value="FATTY ACID SYNTHASE"/>
    <property type="match status" value="1"/>
</dbReference>
<keyword evidence="4" id="KW-1185">Reference proteome</keyword>
<accession>A0ABP9AHT1</accession>
<protein>
    <submittedName>
        <fullName evidence="3">Uncharacterized protein</fullName>
    </submittedName>
</protein>
<dbReference type="InterPro" id="IPR025110">
    <property type="entry name" value="AMP-bd_C"/>
</dbReference>
<evidence type="ECO:0000259" key="2">
    <source>
        <dbReference type="Pfam" id="PF13193"/>
    </source>
</evidence>
<dbReference type="EMBL" id="BAABJV010000008">
    <property type="protein sequence ID" value="GAA4781366.1"/>
    <property type="molecule type" value="Genomic_DNA"/>
</dbReference>
<evidence type="ECO:0000259" key="1">
    <source>
        <dbReference type="Pfam" id="PF00501"/>
    </source>
</evidence>
<dbReference type="InterPro" id="IPR020845">
    <property type="entry name" value="AMP-binding_CS"/>
</dbReference>
<feature type="domain" description="AMP-dependent synthetase/ligase" evidence="1">
    <location>
        <begin position="9"/>
        <end position="358"/>
    </location>
</feature>
<dbReference type="Pfam" id="PF00501">
    <property type="entry name" value="AMP-binding"/>
    <property type="match status" value="1"/>
</dbReference>
<dbReference type="RefSeq" id="WP_345614267.1">
    <property type="nucleotide sequence ID" value="NZ_BAABJV010000008.1"/>
</dbReference>
<dbReference type="SUPFAM" id="SSF56801">
    <property type="entry name" value="Acetyl-CoA synthetase-like"/>
    <property type="match status" value="1"/>
</dbReference>
<evidence type="ECO:0000313" key="3">
    <source>
        <dbReference type="EMBL" id="GAA4781366.1"/>
    </source>
</evidence>
<feature type="domain" description="AMP-binding enzyme C-terminal" evidence="2">
    <location>
        <begin position="416"/>
        <end position="491"/>
    </location>
</feature>
<name>A0ABP9AHT1_9ACTN</name>
<comment type="caution">
    <text evidence="3">The sequence shown here is derived from an EMBL/GenBank/DDBJ whole genome shotgun (WGS) entry which is preliminary data.</text>
</comment>
<dbReference type="InterPro" id="IPR000873">
    <property type="entry name" value="AMP-dep_synth/lig_dom"/>
</dbReference>
<organism evidence="3 4">
    <name type="scientific">Streptomyces sanyensis</name>
    <dbReference type="NCBI Taxonomy" id="568869"/>
    <lineage>
        <taxon>Bacteria</taxon>
        <taxon>Bacillati</taxon>
        <taxon>Actinomycetota</taxon>
        <taxon>Actinomycetes</taxon>
        <taxon>Kitasatosporales</taxon>
        <taxon>Streptomycetaceae</taxon>
        <taxon>Streptomyces</taxon>
    </lineage>
</organism>
<dbReference type="Pfam" id="PF13193">
    <property type="entry name" value="AMP-binding_C"/>
    <property type="match status" value="1"/>
</dbReference>
<dbReference type="PROSITE" id="PS00455">
    <property type="entry name" value="AMP_BINDING"/>
    <property type="match status" value="1"/>
</dbReference>
<dbReference type="Proteomes" id="UP001501147">
    <property type="component" value="Unassembled WGS sequence"/>
</dbReference>
<gene>
    <name evidence="3" type="ORF">GCM10023329_33590</name>
</gene>
<dbReference type="Gene3D" id="3.40.50.12780">
    <property type="entry name" value="N-terminal domain of ligase-like"/>
    <property type="match status" value="1"/>
</dbReference>
<proteinExistence type="predicted"/>
<dbReference type="Gene3D" id="3.30.300.30">
    <property type="match status" value="1"/>
</dbReference>
<dbReference type="PANTHER" id="PTHR45527">
    <property type="entry name" value="NONRIBOSOMAL PEPTIDE SYNTHETASE"/>
    <property type="match status" value="1"/>
</dbReference>
<evidence type="ECO:0000313" key="4">
    <source>
        <dbReference type="Proteomes" id="UP001501147"/>
    </source>
</evidence>
<sequence>MSGSFVEAFARHAADRPGAAALVWEDRPVGYGELYALACRARAQVEAAVPDDGRPVGLRVRKSPETVALVLGCLLAGRSFLLPSHELPDAPFGELVRQAGCSAVLSTQPGELVDVVVDPHTGPAAPAGHPGGGPGGLPLPRRTAGDAPGFLLTTSGSTGLPKIVPLPYGAVTRFSVWVGETFRVGPGTAVLNYAPLNFDISLLDVWSTLACGGTAVLVDPERATVPRHLREQIVRHRVRVVQGVPLLFRLLLETAAEQGPLEGPEHVVFAGDAMPGRLLDELPRLLPEARWYNNYGCTETNNSFLHEVDRTLPVTAPLPIGRPLPGVEWLITGGDGRALHGPGSGELLVSTPFQTAGYANAASGERFGPHPDGVAGRVYYRTGDLATREADGTVRLVGRRDFLVKVRGFQVSTQSVEDVLLEHPEVVEAAVVALPDPVAGHRLHARIRLTGPGAAGVLALRQHCAQRSARAAVPAVIETVREPLPRTSTGKVDRNRIREQLLAAGG</sequence>